<evidence type="ECO:0000313" key="4">
    <source>
        <dbReference type="Proteomes" id="UP000620559"/>
    </source>
</evidence>
<keyword evidence="4" id="KW-1185">Reference proteome</keyword>
<sequence length="323" mass="34358">MRLKIKRWRYSYFLLWLLLPEIILKGAIPVIANEITNIAVFGGDNIGSFNTNSTTFRAGNAALQITKTANKSAVEPGDTVIYQIAIRNTGAVSATNLTVNDTLPLGLKLAEKSVQASLSDGSTTTQVGVSTTPVENRTIGINYASSIPPQAILSVFYAVTVTPDGMRGSGRNLAVATAGNLISNTASHLLSIRPGIVSDCGTLIGRVFVDKNFDGEQQSGEPGVPNAVIFMDDGNRIITDVNGMYSVANVISGNRTATLDYTSLPGYIQAPNLYKIQHNSQSRSIRLAPGSMGRINFAVTPAFGERKVNAKNIFAPNFSTEGG</sequence>
<keyword evidence="1" id="KW-0812">Transmembrane</keyword>
<feature type="domain" description="DUF11" evidence="2">
    <location>
        <begin position="63"/>
        <end position="137"/>
    </location>
</feature>
<protein>
    <submittedName>
        <fullName evidence="3">DUF11 domain-containing protein</fullName>
    </submittedName>
</protein>
<dbReference type="InterPro" id="IPR047589">
    <property type="entry name" value="DUF11_rpt"/>
</dbReference>
<keyword evidence="1" id="KW-0472">Membrane</keyword>
<dbReference type="Proteomes" id="UP000620559">
    <property type="component" value="Unassembled WGS sequence"/>
</dbReference>
<gene>
    <name evidence="3" type="ORF">IQ247_00780</name>
</gene>
<dbReference type="AlphaFoldDB" id="A0A8J7EWB1"/>
<dbReference type="SUPFAM" id="SSF49464">
    <property type="entry name" value="Carboxypeptidase regulatory domain-like"/>
    <property type="match status" value="1"/>
</dbReference>
<dbReference type="InterPro" id="IPR001434">
    <property type="entry name" value="OmcB-like_DUF11"/>
</dbReference>
<reference evidence="3" key="1">
    <citation type="submission" date="2020-10" db="EMBL/GenBank/DDBJ databases">
        <authorList>
            <person name="Castelo-Branco R."/>
            <person name="Eusebio N."/>
            <person name="Adriana R."/>
            <person name="Vieira A."/>
            <person name="Brugerolle De Fraissinette N."/>
            <person name="Rezende De Castro R."/>
            <person name="Schneider M.P."/>
            <person name="Vasconcelos V."/>
            <person name="Leao P.N."/>
        </authorList>
    </citation>
    <scope>NUCLEOTIDE SEQUENCE</scope>
    <source>
        <strain evidence="3">LEGE 06105</strain>
    </source>
</reference>
<evidence type="ECO:0000313" key="3">
    <source>
        <dbReference type="EMBL" id="MBE9211266.1"/>
    </source>
</evidence>
<name>A0A8J7EWB1_9CYAN</name>
<dbReference type="Gene3D" id="2.60.40.740">
    <property type="match status" value="1"/>
</dbReference>
<dbReference type="InterPro" id="IPR051172">
    <property type="entry name" value="Chlamydia_OmcB"/>
</dbReference>
<proteinExistence type="predicted"/>
<organism evidence="3 4">
    <name type="scientific">Plectonema cf. radiosum LEGE 06105</name>
    <dbReference type="NCBI Taxonomy" id="945769"/>
    <lineage>
        <taxon>Bacteria</taxon>
        <taxon>Bacillati</taxon>
        <taxon>Cyanobacteriota</taxon>
        <taxon>Cyanophyceae</taxon>
        <taxon>Oscillatoriophycideae</taxon>
        <taxon>Oscillatoriales</taxon>
        <taxon>Microcoleaceae</taxon>
        <taxon>Plectonema</taxon>
    </lineage>
</organism>
<dbReference type="Gene3D" id="2.60.40.10">
    <property type="entry name" value="Immunoglobulins"/>
    <property type="match status" value="1"/>
</dbReference>
<feature type="transmembrane region" description="Helical" evidence="1">
    <location>
        <begin position="12"/>
        <end position="32"/>
    </location>
</feature>
<dbReference type="Pfam" id="PF01345">
    <property type="entry name" value="DUF11"/>
    <property type="match status" value="1"/>
</dbReference>
<dbReference type="RefSeq" id="WP_193915865.1">
    <property type="nucleotide sequence ID" value="NZ_JADEWL010000002.1"/>
</dbReference>
<dbReference type="EMBL" id="JADEWL010000002">
    <property type="protein sequence ID" value="MBE9211266.1"/>
    <property type="molecule type" value="Genomic_DNA"/>
</dbReference>
<evidence type="ECO:0000256" key="1">
    <source>
        <dbReference type="SAM" id="Phobius"/>
    </source>
</evidence>
<dbReference type="NCBIfam" id="TIGR01451">
    <property type="entry name" value="B_ant_repeat"/>
    <property type="match status" value="1"/>
</dbReference>
<evidence type="ECO:0000259" key="2">
    <source>
        <dbReference type="Pfam" id="PF01345"/>
    </source>
</evidence>
<dbReference type="InterPro" id="IPR013783">
    <property type="entry name" value="Ig-like_fold"/>
</dbReference>
<dbReference type="PANTHER" id="PTHR34819">
    <property type="entry name" value="LARGE CYSTEINE-RICH PERIPLASMIC PROTEIN OMCB"/>
    <property type="match status" value="1"/>
</dbReference>
<keyword evidence="1" id="KW-1133">Transmembrane helix</keyword>
<accession>A0A8J7EWB1</accession>
<comment type="caution">
    <text evidence="3">The sequence shown here is derived from an EMBL/GenBank/DDBJ whole genome shotgun (WGS) entry which is preliminary data.</text>
</comment>
<dbReference type="PANTHER" id="PTHR34819:SF3">
    <property type="entry name" value="CELL SURFACE PROTEIN"/>
    <property type="match status" value="1"/>
</dbReference>
<dbReference type="InterPro" id="IPR008969">
    <property type="entry name" value="CarboxyPept-like_regulatory"/>
</dbReference>